<evidence type="ECO:0000313" key="7">
    <source>
        <dbReference type="EMBL" id="MFC1457951.1"/>
    </source>
</evidence>
<feature type="domain" description="Glycosyltransferase 2-like" evidence="6">
    <location>
        <begin position="2"/>
        <end position="147"/>
    </location>
</feature>
<keyword evidence="5" id="KW-0472">Membrane</keyword>
<dbReference type="Pfam" id="PF00535">
    <property type="entry name" value="Glycos_transf_2"/>
    <property type="match status" value="1"/>
</dbReference>
<reference evidence="7 8" key="1">
    <citation type="submission" date="2024-09" db="EMBL/GenBank/DDBJ databases">
        <title>Nodulacao em especies de Leguminosae Basais da Amazonia e Caracterizacao dos Rizobios e Bacterias Associadas aos Nodulos.</title>
        <authorList>
            <person name="Jambeiro I.C.A."/>
            <person name="Lopes I.S."/>
            <person name="Aguiar E.R.G.R."/>
            <person name="Santos A.F.J."/>
            <person name="Dos Santos J.M.F."/>
            <person name="Gross E."/>
        </authorList>
    </citation>
    <scope>NUCLEOTIDE SEQUENCE [LARGE SCALE GENOMIC DNA]</scope>
    <source>
        <strain evidence="7 8">BRUESC1165</strain>
    </source>
</reference>
<evidence type="ECO:0000256" key="1">
    <source>
        <dbReference type="ARBA" id="ARBA00004236"/>
    </source>
</evidence>
<proteinExistence type="predicted"/>
<dbReference type="Gene3D" id="3.90.550.10">
    <property type="entry name" value="Spore Coat Polysaccharide Biosynthesis Protein SpsA, Chain A"/>
    <property type="match status" value="1"/>
</dbReference>
<dbReference type="InterPro" id="IPR026461">
    <property type="entry name" value="Trfase_2_rSAM/seldom_assoc"/>
</dbReference>
<organism evidence="7 8">
    <name type="scientific">Microvirga arabica</name>
    <dbReference type="NCBI Taxonomy" id="1128671"/>
    <lineage>
        <taxon>Bacteria</taxon>
        <taxon>Pseudomonadati</taxon>
        <taxon>Pseudomonadota</taxon>
        <taxon>Alphaproteobacteria</taxon>
        <taxon>Hyphomicrobiales</taxon>
        <taxon>Methylobacteriaceae</taxon>
        <taxon>Microvirga</taxon>
    </lineage>
</organism>
<evidence type="ECO:0000313" key="8">
    <source>
        <dbReference type="Proteomes" id="UP001593940"/>
    </source>
</evidence>
<keyword evidence="8" id="KW-1185">Reference proteome</keyword>
<evidence type="ECO:0000256" key="4">
    <source>
        <dbReference type="ARBA" id="ARBA00022679"/>
    </source>
</evidence>
<evidence type="ECO:0000256" key="2">
    <source>
        <dbReference type="ARBA" id="ARBA00022475"/>
    </source>
</evidence>
<dbReference type="InterPro" id="IPR029044">
    <property type="entry name" value="Nucleotide-diphossugar_trans"/>
</dbReference>
<dbReference type="EMBL" id="JBHOMY010000038">
    <property type="protein sequence ID" value="MFC1457951.1"/>
    <property type="molecule type" value="Genomic_DNA"/>
</dbReference>
<dbReference type="SUPFAM" id="SSF53448">
    <property type="entry name" value="Nucleotide-diphospho-sugar transferases"/>
    <property type="match status" value="1"/>
</dbReference>
<dbReference type="Proteomes" id="UP001593940">
    <property type="component" value="Unassembled WGS sequence"/>
</dbReference>
<gene>
    <name evidence="7" type="ORF">ACETIH_14785</name>
</gene>
<evidence type="ECO:0000256" key="5">
    <source>
        <dbReference type="ARBA" id="ARBA00023136"/>
    </source>
</evidence>
<dbReference type="PANTHER" id="PTHR43646:SF2">
    <property type="entry name" value="GLYCOSYLTRANSFERASE 2-LIKE DOMAIN-CONTAINING PROTEIN"/>
    <property type="match status" value="1"/>
</dbReference>
<evidence type="ECO:0000256" key="3">
    <source>
        <dbReference type="ARBA" id="ARBA00022676"/>
    </source>
</evidence>
<comment type="caution">
    <text evidence="7">The sequence shown here is derived from an EMBL/GenBank/DDBJ whole genome shotgun (WGS) entry which is preliminary data.</text>
</comment>
<dbReference type="InterPro" id="IPR001173">
    <property type="entry name" value="Glyco_trans_2-like"/>
</dbReference>
<keyword evidence="4" id="KW-0808">Transferase</keyword>
<sequence>MSVVIPAWNEAPLIADAIRNANLIGDEVIVVDADSPDGTGNLAARERATVIQAPKGRGPQLRAGAAAAQGDVLLFLHADARLPATARTAILDQLEDSAVVGGGFYIRFLPQSWFTRILEPSNDLRRRITKAYYGDTGIFIRKSVYQELGGHRPWPVMHDFEFSRRMEQVGRCVYIRTPCIWASARRFRAREIRTLFTWLLIQSLYRLGVSPHLLGRLYPDVRASDNELFLSEVRKQTGFG</sequence>
<dbReference type="NCBIfam" id="TIGR04283">
    <property type="entry name" value="glyco_like_mftF"/>
    <property type="match status" value="1"/>
</dbReference>
<comment type="subcellular location">
    <subcellularLocation>
        <location evidence="1">Cell membrane</location>
    </subcellularLocation>
</comment>
<keyword evidence="3" id="KW-0328">Glycosyltransferase</keyword>
<evidence type="ECO:0000259" key="6">
    <source>
        <dbReference type="Pfam" id="PF00535"/>
    </source>
</evidence>
<dbReference type="RefSeq" id="WP_377030082.1">
    <property type="nucleotide sequence ID" value="NZ_JBHOMY010000038.1"/>
</dbReference>
<dbReference type="PANTHER" id="PTHR43646">
    <property type="entry name" value="GLYCOSYLTRANSFERASE"/>
    <property type="match status" value="1"/>
</dbReference>
<protein>
    <submittedName>
        <fullName evidence="7">TIGR04283 family arsenosugar biosynthesis glycosyltransferase</fullName>
    </submittedName>
</protein>
<accession>A0ABV6Y9X8</accession>
<name>A0ABV6Y9X8_9HYPH</name>
<keyword evidence="2" id="KW-1003">Cell membrane</keyword>